<evidence type="ECO:0000256" key="2">
    <source>
        <dbReference type="ARBA" id="ARBA00023002"/>
    </source>
</evidence>
<dbReference type="Pfam" id="PF00106">
    <property type="entry name" value="adh_short"/>
    <property type="match status" value="1"/>
</dbReference>
<evidence type="ECO:0000313" key="4">
    <source>
        <dbReference type="EMBL" id="ANI93456.1"/>
    </source>
</evidence>
<dbReference type="PROSITE" id="PS00061">
    <property type="entry name" value="ADH_SHORT"/>
    <property type="match status" value="1"/>
</dbReference>
<dbReference type="PANTHER" id="PTHR44196:SF1">
    <property type="entry name" value="DEHYDROGENASE_REDUCTASE SDR FAMILY MEMBER 7B"/>
    <property type="match status" value="1"/>
</dbReference>
<name>A0A173LMF8_9ACTN</name>
<dbReference type="GO" id="GO:0016020">
    <property type="term" value="C:membrane"/>
    <property type="evidence" value="ECO:0007669"/>
    <property type="project" value="TreeGrafter"/>
</dbReference>
<evidence type="ECO:0000313" key="5">
    <source>
        <dbReference type="Proteomes" id="UP000186104"/>
    </source>
</evidence>
<dbReference type="OrthoDB" id="5242868at2"/>
<proteinExistence type="inferred from homology"/>
<gene>
    <name evidence="4" type="ORF">BJL86_2696</name>
</gene>
<dbReference type="STRING" id="499555.BJL86_2696"/>
<keyword evidence="2" id="KW-0560">Oxidoreductase</keyword>
<dbReference type="Proteomes" id="UP000186104">
    <property type="component" value="Chromosome"/>
</dbReference>
<keyword evidence="5" id="KW-1185">Reference proteome</keyword>
<comment type="similarity">
    <text evidence="1 3">Belongs to the short-chain dehydrogenases/reductases (SDR) family.</text>
</comment>
<dbReference type="PRINTS" id="PR00081">
    <property type="entry name" value="GDHRDH"/>
</dbReference>
<dbReference type="RefSeq" id="WP_067478202.1">
    <property type="nucleotide sequence ID" value="NZ_CP015961.1"/>
</dbReference>
<dbReference type="PANTHER" id="PTHR44196">
    <property type="entry name" value="DEHYDROGENASE/REDUCTASE SDR FAMILY MEMBER 7B"/>
    <property type="match status" value="1"/>
</dbReference>
<dbReference type="InterPro" id="IPR020904">
    <property type="entry name" value="Sc_DH/Rdtase_CS"/>
</dbReference>
<dbReference type="SUPFAM" id="SSF51735">
    <property type="entry name" value="NAD(P)-binding Rossmann-fold domains"/>
    <property type="match status" value="1"/>
</dbReference>
<dbReference type="EMBL" id="CP015961">
    <property type="protein sequence ID" value="ANI93456.1"/>
    <property type="molecule type" value="Genomic_DNA"/>
</dbReference>
<evidence type="ECO:0000256" key="3">
    <source>
        <dbReference type="RuleBase" id="RU000363"/>
    </source>
</evidence>
<organism evidence="4 5">
    <name type="scientific">Dietzia timorensis</name>
    <dbReference type="NCBI Taxonomy" id="499555"/>
    <lineage>
        <taxon>Bacteria</taxon>
        <taxon>Bacillati</taxon>
        <taxon>Actinomycetota</taxon>
        <taxon>Actinomycetes</taxon>
        <taxon>Mycobacteriales</taxon>
        <taxon>Dietziaceae</taxon>
        <taxon>Dietzia</taxon>
    </lineage>
</organism>
<dbReference type="KEGG" id="dtm:BJL86_2696"/>
<dbReference type="GO" id="GO:0016491">
    <property type="term" value="F:oxidoreductase activity"/>
    <property type="evidence" value="ECO:0007669"/>
    <property type="project" value="UniProtKB-KW"/>
</dbReference>
<sequence length="282" mass="29897">MANKSAGLAKFLRAPSLPPVRSGTAVVTGATSGIGELVARELVERGFKVIGTSRSPQKDQVNGIEMRQLDLGNPASIEAFADSIEGPVAVLVNNAGESQSGPVEELPLDALQRLMQVNFTGHVDLTQRLLPAMRAAGRGRIIMVGSMLGSFPLAYRGSYAASKAAIKAIAIALRREVRRFGIGVSVVEPGAINTGISLRRTKYIKSDGPYSAEFDTMITNLDANEAKGISTQGLVAELFKAIDDKRPSAFYAAGSSAPVAFSAQRALPLEIMQNLVHRKHGL</sequence>
<dbReference type="InterPro" id="IPR036291">
    <property type="entry name" value="NAD(P)-bd_dom_sf"/>
</dbReference>
<dbReference type="InterPro" id="IPR002347">
    <property type="entry name" value="SDR_fam"/>
</dbReference>
<dbReference type="Gene3D" id="3.40.50.720">
    <property type="entry name" value="NAD(P)-binding Rossmann-like Domain"/>
    <property type="match status" value="1"/>
</dbReference>
<reference evidence="4 5" key="1">
    <citation type="submission" date="2016-06" db="EMBL/GenBank/DDBJ databases">
        <title>Complete genome sequence of a saline-alkali tolerant type strain Dietzia timorensis ID05-A0528T.</title>
        <authorList>
            <person name="Wu X."/>
        </authorList>
    </citation>
    <scope>NUCLEOTIDE SEQUENCE [LARGE SCALE GENOMIC DNA]</scope>
    <source>
        <strain evidence="4 5">ID05-A0528</strain>
    </source>
</reference>
<accession>A0A173LMF8</accession>
<evidence type="ECO:0000256" key="1">
    <source>
        <dbReference type="ARBA" id="ARBA00006484"/>
    </source>
</evidence>
<dbReference type="AlphaFoldDB" id="A0A173LMF8"/>
<protein>
    <submittedName>
        <fullName evidence="4">Putative oxidoreductase YbbO</fullName>
    </submittedName>
</protein>
<dbReference type="PRINTS" id="PR00080">
    <property type="entry name" value="SDRFAMILY"/>
</dbReference>